<sequence length="100" mass="10881">MNQSWDNSGLNRPDMAPRGISEREIGKTDDLKPDQVKGQISQGAPMPSIPLRGLSIRGQSSVTLEEAAGAAQAEAQEALSQDRVPRAYQGPVRDYFDDLK</sequence>
<accession>A0A645IPX0</accession>
<feature type="compositionally biased region" description="Polar residues" evidence="1">
    <location>
        <begin position="1"/>
        <end position="10"/>
    </location>
</feature>
<evidence type="ECO:0000313" key="2">
    <source>
        <dbReference type="EMBL" id="MPN53060.1"/>
    </source>
</evidence>
<reference evidence="2" key="1">
    <citation type="submission" date="2019-08" db="EMBL/GenBank/DDBJ databases">
        <authorList>
            <person name="Kucharzyk K."/>
            <person name="Murdoch R.W."/>
            <person name="Higgins S."/>
            <person name="Loffler F."/>
        </authorList>
    </citation>
    <scope>NUCLEOTIDE SEQUENCE</scope>
</reference>
<dbReference type="EMBL" id="VSSQ01119792">
    <property type="protein sequence ID" value="MPN53060.1"/>
    <property type="molecule type" value="Genomic_DNA"/>
</dbReference>
<proteinExistence type="predicted"/>
<feature type="region of interest" description="Disordered" evidence="1">
    <location>
        <begin position="73"/>
        <end position="100"/>
    </location>
</feature>
<protein>
    <submittedName>
        <fullName evidence="2">Uncharacterized protein</fullName>
    </submittedName>
</protein>
<feature type="region of interest" description="Disordered" evidence="1">
    <location>
        <begin position="1"/>
        <end position="53"/>
    </location>
</feature>
<name>A0A645IPX0_9ZZZZ</name>
<organism evidence="2">
    <name type="scientific">bioreactor metagenome</name>
    <dbReference type="NCBI Taxonomy" id="1076179"/>
    <lineage>
        <taxon>unclassified sequences</taxon>
        <taxon>metagenomes</taxon>
        <taxon>ecological metagenomes</taxon>
    </lineage>
</organism>
<comment type="caution">
    <text evidence="2">The sequence shown here is derived from an EMBL/GenBank/DDBJ whole genome shotgun (WGS) entry which is preliminary data.</text>
</comment>
<gene>
    <name evidence="2" type="ORF">SDC9_200723</name>
</gene>
<dbReference type="AlphaFoldDB" id="A0A645IPX0"/>
<evidence type="ECO:0000256" key="1">
    <source>
        <dbReference type="SAM" id="MobiDB-lite"/>
    </source>
</evidence>
<feature type="compositionally biased region" description="Basic and acidic residues" evidence="1">
    <location>
        <begin position="20"/>
        <end position="35"/>
    </location>
</feature>